<dbReference type="InterPro" id="IPR016160">
    <property type="entry name" value="Ald_DH_CS_CYS"/>
</dbReference>
<dbReference type="PANTHER" id="PTHR42862">
    <property type="entry name" value="DELTA-1-PYRROLINE-5-CARBOXYLATE DEHYDROGENASE 1, ISOFORM A-RELATED"/>
    <property type="match status" value="1"/>
</dbReference>
<feature type="domain" description="Proline dehydrogenase PutA" evidence="9">
    <location>
        <begin position="71"/>
        <end position="178"/>
    </location>
</feature>
<accession>A0A1Y0CXV9</accession>
<dbReference type="GO" id="GO:0003677">
    <property type="term" value="F:DNA binding"/>
    <property type="evidence" value="ECO:0007669"/>
    <property type="project" value="UniProtKB-KW"/>
</dbReference>
<comment type="cofactor">
    <cofactor evidence="5">
        <name>FAD</name>
        <dbReference type="ChEBI" id="CHEBI:57692"/>
    </cofactor>
</comment>
<dbReference type="UniPathway" id="UPA00261">
    <property type="reaction ID" value="UER00373"/>
</dbReference>
<sequence>MFRVASVFGPSAATRSAQEWRADISPHYCVDEAAYLSELIDYTPPEGAELCIRTQDLVTQVRQDTRQQNGIAAFLHQYNLSTQEGIILMSLAEALLRIPDSASQDALIKDKLATGDWTSPALHNNSRWLKAANSGLARATELLSLHQVSTWQRLLARLGKPLVRASLLTAMKMMGQQFVLGRTIEEALNKSTDDRRRGYSHSYDMLGEAAMSAADAALYYQAYFNAITAIGEAKFIESKAGKASLSIKLSALHPRFQEANRSRILDELYDSLLALLKHAKAHQVQVTIDAEEMDRLELTLDLFAQLYHTRALQGWGGFGLVVQAYSKRALATLAWLAALARAQGDEIPLRLVKGAYWDSEIKLSQQAGLAGYSVFTRKAATDISYLVCARFLLSETCQHALYPQFATHNAHTVLAIHDMAQQANYHHFEFQRLHGMGEALYDILLKKLPHLRCRIYAPVGAHRELLPYLVRRLLENGANSSFVHQLADPKTQLAELAQHPLAHLAKQATLANAHIPLPPAIFNNRINSAGLNLNIASQRAPLLTALAALADKQWQACSLLANFTAPCSDSGLTQPVLSPHNTQHSVGRRTFAQAKEATFAITQSLTALNEWRAQAVAARASILVRLADLLESHQEEFISLCTREAGKLLQDGIDEVREAVDFCRYYAQQANTLLAPHTLAGYTGESNVLYAQGRGVFICISPWNFPLAIFIGQVSAALVTGNTVIAKPAPQTCLIAHLATQLAHQAGVPKAVLQLLLGGSELGQALVSDPRIGGVCFTGSHATAQHIHRTLAHHHGAIIPLIAETGGQNAMIVDSSALPEQVVQDVLRSAFQSAGQRCSALRVLYLQSDISERILTLLSGAMAELSVGDPALLATDVGPLIDPDAHARLSDHLVRLQDKQVIARTPLPANASQGHYFAPIAMLINSIKELSQEHFGPVLHVIIYQAEQLEQVIDDINDSGYGLTLGIHSRNQTLAHHIAQRATVGNVYINRDQIGAMVGVQPFGGQGLSGTGPKAGGPHYLTRFIIEKTITNNTTAIGGNASLLTLDSQKPV</sequence>
<dbReference type="InterPro" id="IPR005933">
    <property type="entry name" value="PutA_C"/>
</dbReference>
<dbReference type="InterPro" id="IPR024082">
    <property type="entry name" value="PRODH_PutA_dom_II"/>
</dbReference>
<dbReference type="CDD" id="cd07125">
    <property type="entry name" value="ALDH_PutA-P5CDH"/>
    <property type="match status" value="1"/>
</dbReference>
<keyword evidence="3 5" id="KW-0520">NAD</keyword>
<dbReference type="InterPro" id="IPR029041">
    <property type="entry name" value="FAD-linked_oxidoreductase-like"/>
</dbReference>
<protein>
    <recommendedName>
        <fullName evidence="5">Bifunctional protein PutA</fullName>
    </recommendedName>
    <domain>
        <recommendedName>
            <fullName evidence="5">Proline dehydrogenase</fullName>
            <ecNumber evidence="5">1.5.5.2</ecNumber>
        </recommendedName>
        <alternativeName>
            <fullName evidence="5">Proline oxidase</fullName>
        </alternativeName>
    </domain>
    <domain>
        <recommendedName>
            <fullName evidence="5">Delta-1-pyrroline-5-carboxylate dehydrogenase</fullName>
            <shortName evidence="5">P5C dehydrogenase</shortName>
            <ecNumber evidence="5">1.2.1.88</ecNumber>
        </recommendedName>
        <alternativeName>
            <fullName evidence="5">L-glutamate gamma-semialdehyde dehydrogenase</fullName>
        </alternativeName>
    </domain>
</protein>
<evidence type="ECO:0000256" key="3">
    <source>
        <dbReference type="ARBA" id="ARBA00023027"/>
    </source>
</evidence>
<keyword evidence="5" id="KW-0678">Repressor</keyword>
<gene>
    <name evidence="10" type="ORF">CBP12_08325</name>
</gene>
<comment type="pathway">
    <text evidence="1 5">Amino-acid degradation; L-proline degradation into L-glutamate; L-glutamate from L-proline: step 2/2.</text>
</comment>
<name>A0A1Y0CXV9_9GAMM</name>
<evidence type="ECO:0000259" key="8">
    <source>
        <dbReference type="Pfam" id="PF01619"/>
    </source>
</evidence>
<dbReference type="PIRSF" id="PIRSF000197">
    <property type="entry name" value="Bifunct_PutA"/>
    <property type="match status" value="1"/>
</dbReference>
<dbReference type="InterPro" id="IPR002872">
    <property type="entry name" value="Proline_DH_dom"/>
</dbReference>
<dbReference type="InterPro" id="IPR016162">
    <property type="entry name" value="Ald_DH_N"/>
</dbReference>
<dbReference type="GO" id="GO:0003842">
    <property type="term" value="F:L-glutamate gamma-semialdehyde dehydrogenase activity"/>
    <property type="evidence" value="ECO:0007669"/>
    <property type="project" value="UniProtKB-UniRule"/>
</dbReference>
<dbReference type="EC" id="1.2.1.88" evidence="5"/>
<keyword evidence="5" id="KW-0804">Transcription</keyword>
<dbReference type="NCBIfam" id="TIGR01238">
    <property type="entry name" value="D1pyr5carbox3"/>
    <property type="match status" value="1"/>
</dbReference>
<dbReference type="InterPro" id="IPR050485">
    <property type="entry name" value="Proline_metab_enzyme"/>
</dbReference>
<comment type="catalytic activity">
    <reaction evidence="5">
        <text>L-proline + a quinone = (S)-1-pyrroline-5-carboxylate + a quinol + H(+)</text>
        <dbReference type="Rhea" id="RHEA:23784"/>
        <dbReference type="ChEBI" id="CHEBI:15378"/>
        <dbReference type="ChEBI" id="CHEBI:17388"/>
        <dbReference type="ChEBI" id="CHEBI:24646"/>
        <dbReference type="ChEBI" id="CHEBI:60039"/>
        <dbReference type="ChEBI" id="CHEBI:132124"/>
        <dbReference type="EC" id="1.5.5.2"/>
    </reaction>
</comment>
<dbReference type="AlphaFoldDB" id="A0A1Y0CXV9"/>
<dbReference type="NCBIfam" id="NF008869">
    <property type="entry name" value="PRK11904.1"/>
    <property type="match status" value="1"/>
</dbReference>
<dbReference type="GO" id="GO:0003700">
    <property type="term" value="F:DNA-binding transcription factor activity"/>
    <property type="evidence" value="ECO:0007669"/>
    <property type="project" value="InterPro"/>
</dbReference>
<dbReference type="InterPro" id="IPR024089">
    <property type="entry name" value="PRODH_PutA_dom_I/II"/>
</dbReference>
<dbReference type="InterPro" id="IPR025703">
    <property type="entry name" value="Bifunct_PutA"/>
</dbReference>
<evidence type="ECO:0000259" key="7">
    <source>
        <dbReference type="Pfam" id="PF00171"/>
    </source>
</evidence>
<dbReference type="Proteomes" id="UP000243793">
    <property type="component" value="Chromosome"/>
</dbReference>
<evidence type="ECO:0000313" key="11">
    <source>
        <dbReference type="Proteomes" id="UP000243793"/>
    </source>
</evidence>
<evidence type="ECO:0000313" key="10">
    <source>
        <dbReference type="EMBL" id="ART80152.1"/>
    </source>
</evidence>
<evidence type="ECO:0000256" key="1">
    <source>
        <dbReference type="ARBA" id="ARBA00004786"/>
    </source>
</evidence>
<dbReference type="SUPFAM" id="SSF53720">
    <property type="entry name" value="ALDH-like"/>
    <property type="match status" value="1"/>
</dbReference>
<dbReference type="InterPro" id="IPR016161">
    <property type="entry name" value="Ald_DH/histidinol_DH"/>
</dbReference>
<dbReference type="SUPFAM" id="SSF51730">
    <property type="entry name" value="FAD-linked oxidoreductase"/>
    <property type="match status" value="1"/>
</dbReference>
<keyword evidence="5" id="KW-0274">FAD</keyword>
<keyword evidence="5" id="KW-0285">Flavoprotein</keyword>
<dbReference type="Gene3D" id="1.20.5.460">
    <property type="entry name" value="Single helix bin"/>
    <property type="match status" value="1"/>
</dbReference>
<feature type="domain" description="Aldehyde dehydrogenase" evidence="7">
    <location>
        <begin position="572"/>
        <end position="1030"/>
    </location>
</feature>
<feature type="active site" evidence="6">
    <location>
        <position position="804"/>
    </location>
</feature>
<dbReference type="GO" id="GO:0004657">
    <property type="term" value="F:proline dehydrogenase activity"/>
    <property type="evidence" value="ECO:0007669"/>
    <property type="project" value="UniProtKB-UniRule"/>
</dbReference>
<dbReference type="GO" id="GO:0010133">
    <property type="term" value="P:L-proline catabolic process to L-glutamate"/>
    <property type="evidence" value="ECO:0007669"/>
    <property type="project" value="UniProtKB-UniRule"/>
</dbReference>
<feature type="domain" description="Proline dehydrogenase" evidence="8">
    <location>
        <begin position="189"/>
        <end position="485"/>
    </location>
</feature>
<dbReference type="OrthoDB" id="9812625at2"/>
<evidence type="ECO:0000259" key="9">
    <source>
        <dbReference type="Pfam" id="PF14850"/>
    </source>
</evidence>
<dbReference type="Pfam" id="PF00171">
    <property type="entry name" value="Aldedh"/>
    <property type="match status" value="1"/>
</dbReference>
<comment type="similarity">
    <text evidence="5">In the N-terminal section; belongs to the proline dehydrogenase family.</text>
</comment>
<comment type="similarity">
    <text evidence="5">In the C-terminal section; belongs to the aldehyde dehydrogenase family.</text>
</comment>
<comment type="catalytic activity">
    <reaction evidence="4 5">
        <text>L-glutamate 5-semialdehyde + NAD(+) + H2O = L-glutamate + NADH + 2 H(+)</text>
        <dbReference type="Rhea" id="RHEA:30235"/>
        <dbReference type="ChEBI" id="CHEBI:15377"/>
        <dbReference type="ChEBI" id="CHEBI:15378"/>
        <dbReference type="ChEBI" id="CHEBI:29985"/>
        <dbReference type="ChEBI" id="CHEBI:57540"/>
        <dbReference type="ChEBI" id="CHEBI:57945"/>
        <dbReference type="ChEBI" id="CHEBI:58066"/>
        <dbReference type="EC" id="1.2.1.88"/>
    </reaction>
</comment>
<dbReference type="PROSITE" id="PS00070">
    <property type="entry name" value="ALDEHYDE_DEHYDR_CYS"/>
    <property type="match status" value="1"/>
</dbReference>
<dbReference type="SUPFAM" id="SSF81935">
    <property type="entry name" value="N-terminal domain of bifunctional PutA protein"/>
    <property type="match status" value="1"/>
</dbReference>
<dbReference type="InterPro" id="IPR015590">
    <property type="entry name" value="Aldehyde_DH_dom"/>
</dbReference>
<dbReference type="EC" id="1.5.5.2" evidence="5"/>
<feature type="active site" evidence="6">
    <location>
        <position position="838"/>
    </location>
</feature>
<dbReference type="InterPro" id="IPR016163">
    <property type="entry name" value="Ald_DH_C"/>
</dbReference>
<dbReference type="PANTHER" id="PTHR42862:SF1">
    <property type="entry name" value="DELTA-1-PYRROLINE-5-CARBOXYLATE DEHYDROGENASE 2, ISOFORM A-RELATED"/>
    <property type="match status" value="1"/>
</dbReference>
<organism evidence="10 11">
    <name type="scientific">Oceanisphaera avium</name>
    <dbReference type="NCBI Taxonomy" id="1903694"/>
    <lineage>
        <taxon>Bacteria</taxon>
        <taxon>Pseudomonadati</taxon>
        <taxon>Pseudomonadota</taxon>
        <taxon>Gammaproteobacteria</taxon>
        <taxon>Aeromonadales</taxon>
        <taxon>Aeromonadaceae</taxon>
        <taxon>Oceanisphaera</taxon>
    </lineage>
</organism>
<dbReference type="RefSeq" id="WP_086964019.1">
    <property type="nucleotide sequence ID" value="NZ_CP021376.1"/>
</dbReference>
<evidence type="ECO:0000256" key="6">
    <source>
        <dbReference type="PIRSR" id="PIRSR000197-1"/>
    </source>
</evidence>
<proteinExistence type="inferred from homology"/>
<dbReference type="FunFam" id="3.40.309.10:FF:000005">
    <property type="entry name" value="1-pyrroline-5-carboxylate dehydrogenase 1"/>
    <property type="match status" value="1"/>
</dbReference>
<dbReference type="GO" id="GO:0009898">
    <property type="term" value="C:cytoplasmic side of plasma membrane"/>
    <property type="evidence" value="ECO:0007669"/>
    <property type="project" value="TreeGrafter"/>
</dbReference>
<evidence type="ECO:0000256" key="2">
    <source>
        <dbReference type="ARBA" id="ARBA00023002"/>
    </source>
</evidence>
<dbReference type="EMBL" id="CP021376">
    <property type="protein sequence ID" value="ART80152.1"/>
    <property type="molecule type" value="Genomic_DNA"/>
</dbReference>
<dbReference type="Pfam" id="PF14850">
    <property type="entry name" value="Pro_dh-DNA_bdg"/>
    <property type="match status" value="1"/>
</dbReference>
<reference evidence="11" key="1">
    <citation type="submission" date="2017-05" db="EMBL/GenBank/DDBJ databases">
        <authorList>
            <person name="Sung H."/>
        </authorList>
    </citation>
    <scope>NUCLEOTIDE SEQUENCE [LARGE SCALE GENOMIC DNA]</scope>
    <source>
        <strain evidence="11">AMac2203</strain>
    </source>
</reference>
<keyword evidence="5" id="KW-0805">Transcription regulation</keyword>
<evidence type="ECO:0000256" key="5">
    <source>
        <dbReference type="PIRNR" id="PIRNR000197"/>
    </source>
</evidence>
<comment type="pathway">
    <text evidence="5">Amino-acid degradation; L-proline degradation into L-glutamate; L-glutamate from L-proline: step 1/2.</text>
</comment>
<keyword evidence="5" id="KW-0642">Proline metabolism</keyword>
<dbReference type="Gene3D" id="3.20.20.220">
    <property type="match status" value="1"/>
</dbReference>
<keyword evidence="2 5" id="KW-0560">Oxidoreductase</keyword>
<comment type="function">
    <text evidence="5">Oxidizes proline to glutamate for use as a carbon and nitrogen source.</text>
</comment>
<dbReference type="KEGG" id="ocm:CBP12_08325"/>
<evidence type="ECO:0000256" key="4">
    <source>
        <dbReference type="ARBA" id="ARBA00048142"/>
    </source>
</evidence>
<keyword evidence="11" id="KW-1185">Reference proteome</keyword>
<dbReference type="Gene3D" id="3.40.605.10">
    <property type="entry name" value="Aldehyde Dehydrogenase, Chain A, domain 1"/>
    <property type="match status" value="1"/>
</dbReference>
<keyword evidence="5" id="KW-0238">DNA-binding</keyword>
<dbReference type="Gene3D" id="3.40.309.10">
    <property type="entry name" value="Aldehyde Dehydrogenase, Chain A, domain 2"/>
    <property type="match status" value="1"/>
</dbReference>
<dbReference type="Pfam" id="PF01619">
    <property type="entry name" value="Pro_dh"/>
    <property type="match status" value="1"/>
</dbReference>